<dbReference type="EMBL" id="JACAZI010000004">
    <property type="protein sequence ID" value="KAF7362650.1"/>
    <property type="molecule type" value="Genomic_DNA"/>
</dbReference>
<dbReference type="AlphaFoldDB" id="A0A8H7D5Y5"/>
<keyword evidence="1" id="KW-0472">Membrane</keyword>
<evidence type="ECO:0000313" key="3">
    <source>
        <dbReference type="EMBL" id="KAF7362650.1"/>
    </source>
</evidence>
<keyword evidence="1" id="KW-1133">Transmembrane helix</keyword>
<dbReference type="InterPro" id="IPR045339">
    <property type="entry name" value="DUF6534"/>
</dbReference>
<keyword evidence="1" id="KW-0812">Transmembrane</keyword>
<dbReference type="Proteomes" id="UP000620124">
    <property type="component" value="Unassembled WGS sequence"/>
</dbReference>
<accession>A0A8H7D5Y5</accession>
<feature type="transmembrane region" description="Helical" evidence="1">
    <location>
        <begin position="192"/>
        <end position="213"/>
    </location>
</feature>
<dbReference type="PANTHER" id="PTHR40465">
    <property type="entry name" value="CHROMOSOME 1, WHOLE GENOME SHOTGUN SEQUENCE"/>
    <property type="match status" value="1"/>
</dbReference>
<dbReference type="PANTHER" id="PTHR40465:SF1">
    <property type="entry name" value="DUF6534 DOMAIN-CONTAINING PROTEIN"/>
    <property type="match status" value="1"/>
</dbReference>
<protein>
    <recommendedName>
        <fullName evidence="2">DUF6534 domain-containing protein</fullName>
    </recommendedName>
</protein>
<evidence type="ECO:0000256" key="1">
    <source>
        <dbReference type="SAM" id="Phobius"/>
    </source>
</evidence>
<name>A0A8H7D5Y5_9AGAR</name>
<feature type="transmembrane region" description="Helical" evidence="1">
    <location>
        <begin position="118"/>
        <end position="141"/>
    </location>
</feature>
<proteinExistence type="predicted"/>
<keyword evidence="4" id="KW-1185">Reference proteome</keyword>
<feature type="transmembrane region" description="Helical" evidence="1">
    <location>
        <begin position="161"/>
        <end position="180"/>
    </location>
</feature>
<organism evidence="3 4">
    <name type="scientific">Mycena venus</name>
    <dbReference type="NCBI Taxonomy" id="2733690"/>
    <lineage>
        <taxon>Eukaryota</taxon>
        <taxon>Fungi</taxon>
        <taxon>Dikarya</taxon>
        <taxon>Basidiomycota</taxon>
        <taxon>Agaricomycotina</taxon>
        <taxon>Agaricomycetes</taxon>
        <taxon>Agaricomycetidae</taxon>
        <taxon>Agaricales</taxon>
        <taxon>Marasmiineae</taxon>
        <taxon>Mycenaceae</taxon>
        <taxon>Mycena</taxon>
    </lineage>
</organism>
<feature type="domain" description="DUF6534" evidence="2">
    <location>
        <begin position="163"/>
        <end position="251"/>
    </location>
</feature>
<evidence type="ECO:0000313" key="4">
    <source>
        <dbReference type="Proteomes" id="UP000620124"/>
    </source>
</evidence>
<evidence type="ECO:0000259" key="2">
    <source>
        <dbReference type="Pfam" id="PF20152"/>
    </source>
</evidence>
<gene>
    <name evidence="3" type="ORF">MVEN_00614100</name>
</gene>
<comment type="caution">
    <text evidence="3">The sequence shown here is derived from an EMBL/GenBank/DDBJ whole genome shotgun (WGS) entry which is preliminary data.</text>
</comment>
<sequence length="311" mass="34015">MPSTVLDLAGPLALLGSLTIQLYDYHNAAGRTRNPDRVAIKILVYGLYLVELAQTLVITQFGWQCLILNFGNVDDLIVTPLSVAVTPVLNGVVATAVQFFFAWRIWQLTPSTIGRVAVALIIAVSLLQFSGTVGVTVYALLETNFAEITKVTVFADMWLGGGFVCDIIIAGTLTTILWRAKCRSGLESTETILNRLIINTVETGAITATLALIELALFKTMPETYYHITIEYILGRMYSNVLLATLNGRHRSRNASENVINNFGTSAMEVATTTELRSYVARHSDNAAVVISTTVHTDEIDHPYSQKVTSL</sequence>
<feature type="transmembrane region" description="Helical" evidence="1">
    <location>
        <begin position="225"/>
        <end position="246"/>
    </location>
</feature>
<reference evidence="3" key="1">
    <citation type="submission" date="2020-05" db="EMBL/GenBank/DDBJ databases">
        <title>Mycena genomes resolve the evolution of fungal bioluminescence.</title>
        <authorList>
            <person name="Tsai I.J."/>
        </authorList>
    </citation>
    <scope>NUCLEOTIDE SEQUENCE</scope>
    <source>
        <strain evidence="3">CCC161011</strain>
    </source>
</reference>
<dbReference type="OrthoDB" id="2848058at2759"/>
<dbReference type="Pfam" id="PF20152">
    <property type="entry name" value="DUF6534"/>
    <property type="match status" value="1"/>
</dbReference>
<feature type="transmembrane region" description="Helical" evidence="1">
    <location>
        <begin position="42"/>
        <end position="63"/>
    </location>
</feature>
<feature type="transmembrane region" description="Helical" evidence="1">
    <location>
        <begin position="83"/>
        <end position="106"/>
    </location>
</feature>